<feature type="region of interest" description="Disordered" evidence="2">
    <location>
        <begin position="1"/>
        <end position="186"/>
    </location>
</feature>
<dbReference type="PANTHER" id="PTHR33472">
    <property type="entry name" value="OS01G0106600 PROTEIN"/>
    <property type="match status" value="1"/>
</dbReference>
<reference evidence="4" key="2">
    <citation type="submission" date="2024-04" db="EMBL/GenBank/DDBJ databases">
        <authorList>
            <person name="Chen Y."/>
            <person name="Shah S."/>
            <person name="Dougan E. K."/>
            <person name="Thang M."/>
            <person name="Chan C."/>
        </authorList>
    </citation>
    <scope>NUCLEOTIDE SEQUENCE [LARGE SCALE GENOMIC DNA]</scope>
</reference>
<organism evidence="3">
    <name type="scientific">Cladocopium goreaui</name>
    <dbReference type="NCBI Taxonomy" id="2562237"/>
    <lineage>
        <taxon>Eukaryota</taxon>
        <taxon>Sar</taxon>
        <taxon>Alveolata</taxon>
        <taxon>Dinophyceae</taxon>
        <taxon>Suessiales</taxon>
        <taxon>Symbiodiniaceae</taxon>
        <taxon>Cladocopium</taxon>
    </lineage>
</organism>
<dbReference type="Proteomes" id="UP001152797">
    <property type="component" value="Unassembled WGS sequence"/>
</dbReference>
<feature type="region of interest" description="Disordered" evidence="2">
    <location>
        <begin position="281"/>
        <end position="327"/>
    </location>
</feature>
<feature type="region of interest" description="Disordered" evidence="2">
    <location>
        <begin position="339"/>
        <end position="359"/>
    </location>
</feature>
<evidence type="ECO:0000313" key="6">
    <source>
        <dbReference type="Proteomes" id="UP001152797"/>
    </source>
</evidence>
<dbReference type="OrthoDB" id="10381152at2759"/>
<keyword evidence="6" id="KW-1185">Reference proteome</keyword>
<keyword evidence="1" id="KW-0175">Coiled coil</keyword>
<evidence type="ECO:0000313" key="5">
    <source>
        <dbReference type="EMBL" id="CAL4769656.1"/>
    </source>
</evidence>
<evidence type="ECO:0000313" key="4">
    <source>
        <dbReference type="EMBL" id="CAL1135719.1"/>
    </source>
</evidence>
<comment type="caution">
    <text evidence="3">The sequence shown here is derived from an EMBL/GenBank/DDBJ whole genome shotgun (WGS) entry which is preliminary data.</text>
</comment>
<dbReference type="EMBL" id="CAMXCT020000706">
    <property type="protein sequence ID" value="CAL1135719.1"/>
    <property type="molecule type" value="Genomic_DNA"/>
</dbReference>
<dbReference type="AlphaFoldDB" id="A0A9P1BZH3"/>
<dbReference type="EMBL" id="CAMXCT030000706">
    <property type="protein sequence ID" value="CAL4769656.1"/>
    <property type="molecule type" value="Genomic_DNA"/>
</dbReference>
<evidence type="ECO:0000256" key="2">
    <source>
        <dbReference type="SAM" id="MobiDB-lite"/>
    </source>
</evidence>
<dbReference type="EMBL" id="CAMXCT010000706">
    <property type="protein sequence ID" value="CAI3982344.1"/>
    <property type="molecule type" value="Genomic_DNA"/>
</dbReference>
<feature type="coiled-coil region" evidence="1">
    <location>
        <begin position="842"/>
        <end position="905"/>
    </location>
</feature>
<feature type="compositionally biased region" description="Polar residues" evidence="2">
    <location>
        <begin position="164"/>
        <end position="186"/>
    </location>
</feature>
<gene>
    <name evidence="3" type="ORF">C1SCF055_LOCUS10049</name>
</gene>
<feature type="compositionally biased region" description="Low complexity" evidence="2">
    <location>
        <begin position="13"/>
        <end position="159"/>
    </location>
</feature>
<evidence type="ECO:0000313" key="3">
    <source>
        <dbReference type="EMBL" id="CAI3982344.1"/>
    </source>
</evidence>
<protein>
    <submittedName>
        <fullName evidence="5">Proteoglycan</fullName>
    </submittedName>
</protein>
<feature type="coiled-coil region" evidence="1">
    <location>
        <begin position="387"/>
        <end position="414"/>
    </location>
</feature>
<evidence type="ECO:0000256" key="1">
    <source>
        <dbReference type="SAM" id="Coils"/>
    </source>
</evidence>
<accession>A0A9P1BZH3</accession>
<reference evidence="3" key="1">
    <citation type="submission" date="2022-10" db="EMBL/GenBank/DDBJ databases">
        <authorList>
            <person name="Chen Y."/>
            <person name="Dougan E. K."/>
            <person name="Chan C."/>
            <person name="Rhodes N."/>
            <person name="Thang M."/>
        </authorList>
    </citation>
    <scope>NUCLEOTIDE SEQUENCE</scope>
</reference>
<proteinExistence type="predicted"/>
<dbReference type="PANTHER" id="PTHR33472:SF28">
    <property type="entry name" value="BROMO AND FHA DOMAIN-CONTAINING PROTEIN DDB_G0267958"/>
    <property type="match status" value="1"/>
</dbReference>
<sequence length="912" mass="104196">MAQAHQQPLLPVHQQAQMAQAHQQPLQPVHQQAQMAQAHQQPLQPAHQQVQMAQAHQQPLQPAHQQVQMAQAHQQPLQPAHQQVQMAQAHQQPLQPAHQQVQMAQAHQQPLQPAHQQVQMAQAHQQPLQPAHQQVQMAQAHPQPLVQPPHQQVQNVQHLDQMPRFQQQSQIASGQAEFSSQSAGTWQQELPQLLPTSLTERGSFRSGLPAIQEHSEQASLLSPSHPEGAGMEAGPETATWRDAVDSGTGARWHMGQEERWGGDFISAFEEDLDEEVSRIADQRGAEKTSGPAKTASHASPSPVPATSPVPETGGTPTPNVEEPETIPCPKCSVIRKLATTQTSPTDELEEATAEPEKTGKALITAQEENRVLKLVVANSKKEIAYYNHVLVEKNAEHQQELQELQDTMLQERRRCTEDMMQWKKHVKKELGRDPVLSVCLFMWEREVTSLRTQYAFTEWKRKTSQIQKARGISGKMSLLVELHWVLRDWRLSVMEQKAQRMKTQLHEKWFKSIEQASYAWGRDMAQGLKHFAFAGWVWQKKFGHWERKSSRNVQFTLRRWFYAMDTAVRYFAFLAWYEALMEVKLQNFRFQLLGKKSAFLKAVMAFDASVSSMSMRAIFYAWVWSTPAIQGTPFSKPDRPENLAPARMDQSSRFNLAFCLSAWDNALTGAVISSWHHIARHSYFQRAWMKYFRPENDLRPLLQGWRLQVKRANEAQKIYVQVEKKEEANTWFVSLLCFVYWRMKLMPSRAVVSYVPKLARCKEIAVRKLGEAEERSVFLVIFHAWQMYLLLSQEEKEEDVPDEAQEASETGRPCISSLVNRAVKKQRAKDEEKKLEADKAMKASDRKSVEEAQAKVAALEKSLKDSEDAKAKVTALEQNVKDLEEKNAEEKAKVEKLEAEAKKNKSCCCILQ</sequence>
<name>A0A9P1BZH3_9DINO</name>